<gene>
    <name evidence="2" type="ORF">BU26DRAFT_326110</name>
</gene>
<evidence type="ECO:0000256" key="1">
    <source>
        <dbReference type="SAM" id="MobiDB-lite"/>
    </source>
</evidence>
<proteinExistence type="predicted"/>
<dbReference type="EMBL" id="ML987196">
    <property type="protein sequence ID" value="KAF2248043.1"/>
    <property type="molecule type" value="Genomic_DNA"/>
</dbReference>
<reference evidence="2" key="1">
    <citation type="journal article" date="2020" name="Stud. Mycol.">
        <title>101 Dothideomycetes genomes: a test case for predicting lifestyles and emergence of pathogens.</title>
        <authorList>
            <person name="Haridas S."/>
            <person name="Albert R."/>
            <person name="Binder M."/>
            <person name="Bloem J."/>
            <person name="Labutti K."/>
            <person name="Salamov A."/>
            <person name="Andreopoulos B."/>
            <person name="Baker S."/>
            <person name="Barry K."/>
            <person name="Bills G."/>
            <person name="Bluhm B."/>
            <person name="Cannon C."/>
            <person name="Castanera R."/>
            <person name="Culley D."/>
            <person name="Daum C."/>
            <person name="Ezra D."/>
            <person name="Gonzalez J."/>
            <person name="Henrissat B."/>
            <person name="Kuo A."/>
            <person name="Liang C."/>
            <person name="Lipzen A."/>
            <person name="Lutzoni F."/>
            <person name="Magnuson J."/>
            <person name="Mondo S."/>
            <person name="Nolan M."/>
            <person name="Ohm R."/>
            <person name="Pangilinan J."/>
            <person name="Park H.-J."/>
            <person name="Ramirez L."/>
            <person name="Alfaro M."/>
            <person name="Sun H."/>
            <person name="Tritt A."/>
            <person name="Yoshinaga Y."/>
            <person name="Zwiers L.-H."/>
            <person name="Turgeon B."/>
            <person name="Goodwin S."/>
            <person name="Spatafora J."/>
            <person name="Crous P."/>
            <person name="Grigoriev I."/>
        </authorList>
    </citation>
    <scope>NUCLEOTIDE SEQUENCE</scope>
    <source>
        <strain evidence="2">CBS 122368</strain>
    </source>
</reference>
<keyword evidence="3" id="KW-1185">Reference proteome</keyword>
<dbReference type="OrthoDB" id="5378679at2759"/>
<name>A0A6A6IEV3_9PLEO</name>
<dbReference type="AlphaFoldDB" id="A0A6A6IEV3"/>
<dbReference type="RefSeq" id="XP_033683047.1">
    <property type="nucleotide sequence ID" value="XM_033822126.1"/>
</dbReference>
<evidence type="ECO:0000313" key="2">
    <source>
        <dbReference type="EMBL" id="KAF2248043.1"/>
    </source>
</evidence>
<dbReference type="Proteomes" id="UP000800094">
    <property type="component" value="Unassembled WGS sequence"/>
</dbReference>
<protein>
    <submittedName>
        <fullName evidence="2">Uncharacterized protein</fullName>
    </submittedName>
</protein>
<accession>A0A6A6IEV3</accession>
<feature type="region of interest" description="Disordered" evidence="1">
    <location>
        <begin position="346"/>
        <end position="388"/>
    </location>
</feature>
<sequence length="388" mass="42467">MRLRTLNGAPLCEQLDFGPETLLAAEQIEQFLYEKPYQSSQEQGTAPPLKWRRLAAKDTRLRTGWSQPYLPVGPVHGSNPDLSFSIPDVEDAASIIPEDTTNLDTTLAPHNQYTGIQDFVQHSLIFHDTLLSSQLAAEAELDHTVSSSSFLGTSFETTGSDMDGLETASNQNLPVQIPSTLALTSLAALPSPQHLRSIYPQTPTPNFLCVLTAPPEQRQVVVRKGGHRMNLHEITVADNTMSGFKVSFWSRPTTDGNSLQGSREISLVKTLERVRVGDILLLRNIALNIFRDTVYGQSLNPSITRVKTTIEVLMSGGGISSYQLGALPGAVVAAFMRVKKWANTHVAPDRGPSRKRKGRPEGSALAKRSLRSSDVHNETLPPDTLEPT</sequence>
<evidence type="ECO:0000313" key="3">
    <source>
        <dbReference type="Proteomes" id="UP000800094"/>
    </source>
</evidence>
<dbReference type="GeneID" id="54575456"/>
<organism evidence="2 3">
    <name type="scientific">Trematosphaeria pertusa</name>
    <dbReference type="NCBI Taxonomy" id="390896"/>
    <lineage>
        <taxon>Eukaryota</taxon>
        <taxon>Fungi</taxon>
        <taxon>Dikarya</taxon>
        <taxon>Ascomycota</taxon>
        <taxon>Pezizomycotina</taxon>
        <taxon>Dothideomycetes</taxon>
        <taxon>Pleosporomycetidae</taxon>
        <taxon>Pleosporales</taxon>
        <taxon>Massarineae</taxon>
        <taxon>Trematosphaeriaceae</taxon>
        <taxon>Trematosphaeria</taxon>
    </lineage>
</organism>